<dbReference type="Pfam" id="PF12867">
    <property type="entry name" value="DinB_2"/>
    <property type="match status" value="1"/>
</dbReference>
<comment type="caution">
    <text evidence="2">The sequence shown here is derived from an EMBL/GenBank/DDBJ whole genome shotgun (WGS) entry which is preliminary data.</text>
</comment>
<dbReference type="EMBL" id="JBHUHQ010000002">
    <property type="protein sequence ID" value="MFD2042911.1"/>
    <property type="molecule type" value="Genomic_DNA"/>
</dbReference>
<feature type="domain" description="DinB-like" evidence="1">
    <location>
        <begin position="27"/>
        <end position="126"/>
    </location>
</feature>
<sequence length="151" mass="17655">MNVKDILLVQVDACHKNTWFVSLINSIDNLTEEQANWKSNESTNSIFEVVNHLIFYNKRYLNRFKGVQNEENVDNNTFRNVEELSWNDTAKRIHDIMSEWKIAIEDSDANKLDDWASELTHLSIHTAYHTGQILFIRKLQGSWDEKNGVEG</sequence>
<name>A0ABW4VW44_9BACI</name>
<dbReference type="Proteomes" id="UP001597383">
    <property type="component" value="Unassembled WGS sequence"/>
</dbReference>
<dbReference type="Gene3D" id="1.20.120.450">
    <property type="entry name" value="dinb family like domain"/>
    <property type="match status" value="1"/>
</dbReference>
<dbReference type="RefSeq" id="WP_377554619.1">
    <property type="nucleotide sequence ID" value="NZ_JBHUHQ010000002.1"/>
</dbReference>
<proteinExistence type="predicted"/>
<dbReference type="SUPFAM" id="SSF109854">
    <property type="entry name" value="DinB/YfiT-like putative metalloenzymes"/>
    <property type="match status" value="1"/>
</dbReference>
<protein>
    <submittedName>
        <fullName evidence="2">DinB family protein</fullName>
    </submittedName>
</protein>
<evidence type="ECO:0000313" key="2">
    <source>
        <dbReference type="EMBL" id="MFD2042911.1"/>
    </source>
</evidence>
<keyword evidence="3" id="KW-1185">Reference proteome</keyword>
<dbReference type="InterPro" id="IPR034660">
    <property type="entry name" value="DinB/YfiT-like"/>
</dbReference>
<dbReference type="InterPro" id="IPR024775">
    <property type="entry name" value="DinB-like"/>
</dbReference>
<evidence type="ECO:0000259" key="1">
    <source>
        <dbReference type="Pfam" id="PF12867"/>
    </source>
</evidence>
<reference evidence="3" key="1">
    <citation type="journal article" date="2019" name="Int. J. Syst. Evol. Microbiol.">
        <title>The Global Catalogue of Microorganisms (GCM) 10K type strain sequencing project: providing services to taxonomists for standard genome sequencing and annotation.</title>
        <authorList>
            <consortium name="The Broad Institute Genomics Platform"/>
            <consortium name="The Broad Institute Genome Sequencing Center for Infectious Disease"/>
            <person name="Wu L."/>
            <person name="Ma J."/>
        </authorList>
    </citation>
    <scope>NUCLEOTIDE SEQUENCE [LARGE SCALE GENOMIC DNA]</scope>
    <source>
        <strain evidence="3">R28</strain>
    </source>
</reference>
<gene>
    <name evidence="2" type="ORF">ACFSJF_01120</name>
</gene>
<evidence type="ECO:0000313" key="3">
    <source>
        <dbReference type="Proteomes" id="UP001597383"/>
    </source>
</evidence>
<accession>A0ABW4VW44</accession>
<organism evidence="2 3">
    <name type="scientific">Ornithinibacillus salinisoli</name>
    <dbReference type="NCBI Taxonomy" id="1848459"/>
    <lineage>
        <taxon>Bacteria</taxon>
        <taxon>Bacillati</taxon>
        <taxon>Bacillota</taxon>
        <taxon>Bacilli</taxon>
        <taxon>Bacillales</taxon>
        <taxon>Bacillaceae</taxon>
        <taxon>Ornithinibacillus</taxon>
    </lineage>
</organism>